<organism evidence="2 3">
    <name type="scientific">Herbaspirillum rhizosphaerae</name>
    <dbReference type="NCBI Taxonomy" id="346179"/>
    <lineage>
        <taxon>Bacteria</taxon>
        <taxon>Pseudomonadati</taxon>
        <taxon>Pseudomonadota</taxon>
        <taxon>Betaproteobacteria</taxon>
        <taxon>Burkholderiales</taxon>
        <taxon>Oxalobacteraceae</taxon>
        <taxon>Herbaspirillum</taxon>
    </lineage>
</organism>
<keyword evidence="1" id="KW-0812">Transmembrane</keyword>
<dbReference type="EMBL" id="JAQQFR010000001">
    <property type="protein sequence ID" value="MFL9877072.1"/>
    <property type="molecule type" value="Genomic_DNA"/>
</dbReference>
<keyword evidence="1" id="KW-1133">Transmembrane helix</keyword>
<feature type="transmembrane region" description="Helical" evidence="1">
    <location>
        <begin position="72"/>
        <end position="90"/>
    </location>
</feature>
<evidence type="ECO:0000313" key="2">
    <source>
        <dbReference type="EMBL" id="MFL9877072.1"/>
    </source>
</evidence>
<feature type="transmembrane region" description="Helical" evidence="1">
    <location>
        <begin position="110"/>
        <end position="132"/>
    </location>
</feature>
<accession>A0ABW8Z1T8</accession>
<keyword evidence="1" id="KW-0472">Membrane</keyword>
<feature type="transmembrane region" description="Helical" evidence="1">
    <location>
        <begin position="6"/>
        <end position="33"/>
    </location>
</feature>
<gene>
    <name evidence="2" type="ORF">PQR63_01660</name>
</gene>
<evidence type="ECO:0000256" key="1">
    <source>
        <dbReference type="SAM" id="Phobius"/>
    </source>
</evidence>
<keyword evidence="3" id="KW-1185">Reference proteome</keyword>
<name>A0ABW8Z1T8_9BURK</name>
<dbReference type="RefSeq" id="WP_408165068.1">
    <property type="nucleotide sequence ID" value="NZ_JAQQFR010000001.1"/>
</dbReference>
<feature type="transmembrane region" description="Helical" evidence="1">
    <location>
        <begin position="152"/>
        <end position="179"/>
    </location>
</feature>
<comment type="caution">
    <text evidence="2">The sequence shown here is derived from an EMBL/GenBank/DDBJ whole genome shotgun (WGS) entry which is preliminary data.</text>
</comment>
<dbReference type="Proteomes" id="UP001629214">
    <property type="component" value="Unassembled WGS sequence"/>
</dbReference>
<protein>
    <submittedName>
        <fullName evidence="2">Uncharacterized protein</fullName>
    </submittedName>
</protein>
<evidence type="ECO:0000313" key="3">
    <source>
        <dbReference type="Proteomes" id="UP001629214"/>
    </source>
</evidence>
<reference evidence="2 3" key="1">
    <citation type="journal article" date="2024" name="Chem. Sci.">
        <title>Discovery of megapolipeptins by genome mining of a Burkholderiales bacteria collection.</title>
        <authorList>
            <person name="Paulo B.S."/>
            <person name="Recchia M.J.J."/>
            <person name="Lee S."/>
            <person name="Fergusson C.H."/>
            <person name="Romanowski S.B."/>
            <person name="Hernandez A."/>
            <person name="Krull N."/>
            <person name="Liu D.Y."/>
            <person name="Cavanagh H."/>
            <person name="Bos A."/>
            <person name="Gray C.A."/>
            <person name="Murphy B.T."/>
            <person name="Linington R.G."/>
            <person name="Eustaquio A.S."/>
        </authorList>
    </citation>
    <scope>NUCLEOTIDE SEQUENCE [LARGE SCALE GENOMIC DNA]</scope>
    <source>
        <strain evidence="2 3">RL21-008-BIB-B</strain>
    </source>
</reference>
<feature type="transmembrane region" description="Helical" evidence="1">
    <location>
        <begin position="45"/>
        <end position="66"/>
    </location>
</feature>
<sequence>MSTLWPWLAVAGAGALHGLNPCTGWIFAAAWGWRSRDRMRTLRALVPLALGHAVSVALVAGAVALGVGMDDITWKTAAGVLLAMLVWVTARRLSGRKNKLVRRPATHAGLALWSCMMSTLHGAGLMLVPALVPLCLSNSPAREITASGSLLLALAAVSVHMAAMLAVTGVAGVIASGLFRRADTHTEIGARFLRLPIKLTRQGRSGNQQGYRSQHADNC</sequence>
<proteinExistence type="predicted"/>